<dbReference type="AlphaFoldDB" id="A0A8T0X082"/>
<name>A0A8T0X082_PANVG</name>
<dbReference type="Proteomes" id="UP000823388">
    <property type="component" value="Chromosome 1N"/>
</dbReference>
<evidence type="ECO:0000256" key="1">
    <source>
        <dbReference type="SAM" id="MobiDB-lite"/>
    </source>
</evidence>
<sequence>MVGPTTHYHIFIAGSRSAPPLLLPPAAPIFSFLRPSQIHPRAPPRSIPAPLPPSPSSCILDGGRELRPRSAGGGHGELCLRARPRRRRPAGRRTSSSRRATAAVLALACLQRRRRSSSAGHLLSLLSASTGALLPRRRRSSLPFLRRRRSSLPRRRMQAPPHAPSFPLLSSHAPHGPPSLSLAGGSTQRSAAPRRPRPPPPSLSHAPLSLPSPARGRAGRCDARGPGRGGVCGRSQVRGARPVPTSRGHLRWRAAGPCLRQPLRGGAPLRQTGLRSLPAVVQWPARTVCGRGPLRQPGAATLDPVRTTVNRRWYEGGGAPLRQPGAASAAAGLRGGRSTSSPNRRPLLAAGAGRIWRLLVVDGR</sequence>
<gene>
    <name evidence="2" type="ORF">PVAP13_1NG276257</name>
</gene>
<feature type="compositionally biased region" description="Low complexity" evidence="1">
    <location>
        <begin position="203"/>
        <end position="216"/>
    </location>
</feature>
<keyword evidence="3" id="KW-1185">Reference proteome</keyword>
<feature type="compositionally biased region" description="Low complexity" evidence="1">
    <location>
        <begin position="325"/>
        <end position="341"/>
    </location>
</feature>
<dbReference type="EMBL" id="CM029038">
    <property type="protein sequence ID" value="KAG2651276.1"/>
    <property type="molecule type" value="Genomic_DNA"/>
</dbReference>
<feature type="region of interest" description="Disordered" evidence="1">
    <location>
        <begin position="316"/>
        <end position="346"/>
    </location>
</feature>
<feature type="region of interest" description="Disordered" evidence="1">
    <location>
        <begin position="144"/>
        <end position="248"/>
    </location>
</feature>
<feature type="compositionally biased region" description="Basic residues" evidence="1">
    <location>
        <begin position="144"/>
        <end position="157"/>
    </location>
</feature>
<organism evidence="2 3">
    <name type="scientific">Panicum virgatum</name>
    <name type="common">Blackwell switchgrass</name>
    <dbReference type="NCBI Taxonomy" id="38727"/>
    <lineage>
        <taxon>Eukaryota</taxon>
        <taxon>Viridiplantae</taxon>
        <taxon>Streptophyta</taxon>
        <taxon>Embryophyta</taxon>
        <taxon>Tracheophyta</taxon>
        <taxon>Spermatophyta</taxon>
        <taxon>Magnoliopsida</taxon>
        <taxon>Liliopsida</taxon>
        <taxon>Poales</taxon>
        <taxon>Poaceae</taxon>
        <taxon>PACMAD clade</taxon>
        <taxon>Panicoideae</taxon>
        <taxon>Panicodae</taxon>
        <taxon>Paniceae</taxon>
        <taxon>Panicinae</taxon>
        <taxon>Panicum</taxon>
        <taxon>Panicum sect. Hiantes</taxon>
    </lineage>
</organism>
<protein>
    <submittedName>
        <fullName evidence="2">Uncharacterized protein</fullName>
    </submittedName>
</protein>
<reference evidence="2" key="1">
    <citation type="submission" date="2020-05" db="EMBL/GenBank/DDBJ databases">
        <title>WGS assembly of Panicum virgatum.</title>
        <authorList>
            <person name="Lovell J.T."/>
            <person name="Jenkins J."/>
            <person name="Shu S."/>
            <person name="Juenger T.E."/>
            <person name="Schmutz J."/>
        </authorList>
    </citation>
    <scope>NUCLEOTIDE SEQUENCE</scope>
    <source>
        <strain evidence="2">AP13</strain>
    </source>
</reference>
<comment type="caution">
    <text evidence="2">The sequence shown here is derived from an EMBL/GenBank/DDBJ whole genome shotgun (WGS) entry which is preliminary data.</text>
</comment>
<feature type="compositionally biased region" description="Basic residues" evidence="1">
    <location>
        <begin position="82"/>
        <end position="91"/>
    </location>
</feature>
<feature type="region of interest" description="Disordered" evidence="1">
    <location>
        <begin position="66"/>
        <end position="99"/>
    </location>
</feature>
<evidence type="ECO:0000313" key="3">
    <source>
        <dbReference type="Proteomes" id="UP000823388"/>
    </source>
</evidence>
<proteinExistence type="predicted"/>
<accession>A0A8T0X082</accession>
<evidence type="ECO:0000313" key="2">
    <source>
        <dbReference type="EMBL" id="KAG2651276.1"/>
    </source>
</evidence>